<evidence type="ECO:0000256" key="2">
    <source>
        <dbReference type="ARBA" id="ARBA00023125"/>
    </source>
</evidence>
<dbReference type="PANTHER" id="PTHR43214">
    <property type="entry name" value="TWO-COMPONENT RESPONSE REGULATOR"/>
    <property type="match status" value="1"/>
</dbReference>
<dbReference type="Pfam" id="PF00196">
    <property type="entry name" value="GerE"/>
    <property type="match status" value="1"/>
</dbReference>
<dbReference type="PROSITE" id="PS50043">
    <property type="entry name" value="HTH_LUXR_2"/>
    <property type="match status" value="1"/>
</dbReference>
<keyword evidence="2" id="KW-0238">DNA-binding</keyword>
<dbReference type="EMBL" id="JBHSFE010000010">
    <property type="protein sequence ID" value="MFC4608467.1"/>
    <property type="molecule type" value="Genomic_DNA"/>
</dbReference>
<dbReference type="Gene3D" id="1.10.10.10">
    <property type="entry name" value="Winged helix-like DNA-binding domain superfamily/Winged helix DNA-binding domain"/>
    <property type="match status" value="1"/>
</dbReference>
<dbReference type="SMART" id="SM00421">
    <property type="entry name" value="HTH_LUXR"/>
    <property type="match status" value="1"/>
</dbReference>
<comment type="caution">
    <text evidence="5">The sequence shown here is derived from an EMBL/GenBank/DDBJ whole genome shotgun (WGS) entry which is preliminary data.</text>
</comment>
<dbReference type="InterPro" id="IPR011990">
    <property type="entry name" value="TPR-like_helical_dom_sf"/>
</dbReference>
<dbReference type="Gene3D" id="1.25.40.10">
    <property type="entry name" value="Tetratricopeptide repeat domain"/>
    <property type="match status" value="1"/>
</dbReference>
<evidence type="ECO:0000259" key="4">
    <source>
        <dbReference type="PROSITE" id="PS50043"/>
    </source>
</evidence>
<dbReference type="InterPro" id="IPR039420">
    <property type="entry name" value="WalR-like"/>
</dbReference>
<feature type="domain" description="HTH luxR-type" evidence="4">
    <location>
        <begin position="466"/>
        <end position="531"/>
    </location>
</feature>
<dbReference type="InterPro" id="IPR016032">
    <property type="entry name" value="Sig_transdc_resp-reg_C-effctor"/>
</dbReference>
<keyword evidence="1" id="KW-0805">Transcription regulation</keyword>
<reference evidence="6" key="1">
    <citation type="journal article" date="2019" name="Int. J. Syst. Evol. Microbiol.">
        <title>The Global Catalogue of Microorganisms (GCM) 10K type strain sequencing project: providing services to taxonomists for standard genome sequencing and annotation.</title>
        <authorList>
            <consortium name="The Broad Institute Genomics Platform"/>
            <consortium name="The Broad Institute Genome Sequencing Center for Infectious Disease"/>
            <person name="Wu L."/>
            <person name="Ma J."/>
        </authorList>
    </citation>
    <scope>NUCLEOTIDE SEQUENCE [LARGE SCALE GENOMIC DNA]</scope>
    <source>
        <strain evidence="6">CGMCC 4.7139</strain>
    </source>
</reference>
<gene>
    <name evidence="5" type="ORF">ACFO9E_11655</name>
</gene>
<organism evidence="5 6">
    <name type="scientific">Streptomyces maoxianensis</name>
    <dbReference type="NCBI Taxonomy" id="1459942"/>
    <lineage>
        <taxon>Bacteria</taxon>
        <taxon>Bacillati</taxon>
        <taxon>Actinomycetota</taxon>
        <taxon>Actinomycetes</taxon>
        <taxon>Kitasatosporales</taxon>
        <taxon>Streptomycetaceae</taxon>
        <taxon>Streptomyces</taxon>
    </lineage>
</organism>
<accession>A0ABV9G6A9</accession>
<evidence type="ECO:0000256" key="3">
    <source>
        <dbReference type="ARBA" id="ARBA00023163"/>
    </source>
</evidence>
<dbReference type="SUPFAM" id="SSF48452">
    <property type="entry name" value="TPR-like"/>
    <property type="match status" value="1"/>
</dbReference>
<evidence type="ECO:0000313" key="5">
    <source>
        <dbReference type="EMBL" id="MFC4608467.1"/>
    </source>
</evidence>
<dbReference type="RefSeq" id="WP_381193989.1">
    <property type="nucleotide sequence ID" value="NZ_JBHSFE010000010.1"/>
</dbReference>
<dbReference type="PRINTS" id="PR00038">
    <property type="entry name" value="HTHLUXR"/>
</dbReference>
<sequence length="536" mass="58889">MTISRNGGESAESLRLRAEDLFRSGSADEAQVLLIRALAEADREAGTSRAVLLERMGRYLDAASTSWAHDYFEQALAELHEDEPFHSRIKVLCSAGFAYVQQGRPDDGMRLLNEAIALTQGAGDAELETTVYTIAAETLLALGSLDESLDCTRRARRAGMDSGHHHLVIRSYFNEARATYLRTGSVSDAMRIRRVGLKYAAGLGQLETEEGNTLRLALIEDLIEAANWREADKLLGPEMSSGHGSLNEVEETLVRCWFSAWQGRRPATVPPFTELVESSSPLHQAYLLCLALSGAARLKDYRSVEELTGRALRHAEGFLAPPSSGLYIIDALASAIEAQSGRRHTVMHPECAPQRLLEVVERIYPETRRRVAARYELTDGVVSQARALVAAPEEAAQHWDHAILVFRRTHACARLVPALLGRAALCEPGDPHAEMLLVEAERIAEGMQARPYLERITQLRGAAGRSDPTAAALTGRQLEVVALLADGHTDREIAERLGLSVRTVNAHVVQILTRLGVRNRAEAAAWYYRAGPTREA</sequence>
<dbReference type="SUPFAM" id="SSF46894">
    <property type="entry name" value="C-terminal effector domain of the bipartite response regulators"/>
    <property type="match status" value="1"/>
</dbReference>
<proteinExistence type="predicted"/>
<evidence type="ECO:0000256" key="1">
    <source>
        <dbReference type="ARBA" id="ARBA00023015"/>
    </source>
</evidence>
<name>A0ABV9G6A9_9ACTN</name>
<protein>
    <submittedName>
        <fullName evidence="5">LuxR C-terminal-related transcriptional regulator</fullName>
    </submittedName>
</protein>
<evidence type="ECO:0000313" key="6">
    <source>
        <dbReference type="Proteomes" id="UP001595993"/>
    </source>
</evidence>
<dbReference type="InterPro" id="IPR036388">
    <property type="entry name" value="WH-like_DNA-bd_sf"/>
</dbReference>
<dbReference type="PANTHER" id="PTHR43214:SF24">
    <property type="entry name" value="TRANSCRIPTIONAL REGULATORY PROTEIN NARL-RELATED"/>
    <property type="match status" value="1"/>
</dbReference>
<dbReference type="InterPro" id="IPR000792">
    <property type="entry name" value="Tscrpt_reg_LuxR_C"/>
</dbReference>
<keyword evidence="3" id="KW-0804">Transcription</keyword>
<keyword evidence="6" id="KW-1185">Reference proteome</keyword>
<dbReference type="CDD" id="cd06170">
    <property type="entry name" value="LuxR_C_like"/>
    <property type="match status" value="1"/>
</dbReference>
<dbReference type="Proteomes" id="UP001595993">
    <property type="component" value="Unassembled WGS sequence"/>
</dbReference>